<dbReference type="KEGG" id="ppul:RO07_10125"/>
<dbReference type="EMBL" id="UGSJ01000001">
    <property type="protein sequence ID" value="SUA90741.1"/>
    <property type="molecule type" value="Genomic_DNA"/>
</dbReference>
<reference evidence="4" key="2">
    <citation type="submission" date="2016-11" db="EMBL/GenBank/DDBJ databases">
        <title>Complete Genome Sequencing of Pandoraea pulmonicola DSM 16583.</title>
        <authorList>
            <person name="Chan K.-G."/>
        </authorList>
    </citation>
    <scope>NUCLEOTIDE SEQUENCE</scope>
    <source>
        <strain evidence="4">DSM 16583</strain>
    </source>
</reference>
<dbReference type="InterPro" id="IPR050832">
    <property type="entry name" value="Bact_Acetyltransf"/>
</dbReference>
<dbReference type="EMBL" id="CP010310">
    <property type="protein sequence ID" value="AJC20740.1"/>
    <property type="molecule type" value="Genomic_DNA"/>
</dbReference>
<dbReference type="GO" id="GO:0016747">
    <property type="term" value="F:acyltransferase activity, transferring groups other than amino-acyl groups"/>
    <property type="evidence" value="ECO:0007669"/>
    <property type="project" value="InterPro"/>
</dbReference>
<keyword evidence="2 5" id="KW-0012">Acyltransferase</keyword>
<evidence type="ECO:0000256" key="2">
    <source>
        <dbReference type="ARBA" id="ARBA00023315"/>
    </source>
</evidence>
<dbReference type="InterPro" id="IPR000182">
    <property type="entry name" value="GNAT_dom"/>
</dbReference>
<dbReference type="PANTHER" id="PTHR43877">
    <property type="entry name" value="AMINOALKYLPHOSPHONATE N-ACETYLTRANSFERASE-RELATED-RELATED"/>
    <property type="match status" value="1"/>
</dbReference>
<name>A0AAJ5D0H4_PANPU</name>
<dbReference type="SUPFAM" id="SSF55729">
    <property type="entry name" value="Acyl-CoA N-acyltransferases (Nat)"/>
    <property type="match status" value="1"/>
</dbReference>
<evidence type="ECO:0000259" key="3">
    <source>
        <dbReference type="PROSITE" id="PS51186"/>
    </source>
</evidence>
<proteinExistence type="predicted"/>
<feature type="domain" description="N-acetyltransferase" evidence="3">
    <location>
        <begin position="6"/>
        <end position="162"/>
    </location>
</feature>
<reference evidence="6" key="1">
    <citation type="submission" date="2014-12" db="EMBL/GenBank/DDBJ databases">
        <title>Complete Genome Sequencing of Pandoraea pulmonicola DSM 16583.</title>
        <authorList>
            <person name="Chan K.-G."/>
        </authorList>
    </citation>
    <scope>NUCLEOTIDE SEQUENCE [LARGE SCALE GENOMIC DNA]</scope>
    <source>
        <strain evidence="6">DSM 16583</strain>
    </source>
</reference>
<evidence type="ECO:0000256" key="1">
    <source>
        <dbReference type="ARBA" id="ARBA00022679"/>
    </source>
</evidence>
<dbReference type="Proteomes" id="UP000035086">
    <property type="component" value="Chromosome"/>
</dbReference>
<keyword evidence="1" id="KW-0808">Transferase</keyword>
<protein>
    <submittedName>
        <fullName evidence="5">Acyltransferase</fullName>
    </submittedName>
</protein>
<organism evidence="5 7">
    <name type="scientific">Pandoraea pulmonicola</name>
    <dbReference type="NCBI Taxonomy" id="93221"/>
    <lineage>
        <taxon>Bacteria</taxon>
        <taxon>Pseudomonadati</taxon>
        <taxon>Pseudomonadota</taxon>
        <taxon>Betaproteobacteria</taxon>
        <taxon>Burkholderiales</taxon>
        <taxon>Burkholderiaceae</taxon>
        <taxon>Pandoraea</taxon>
    </lineage>
</organism>
<evidence type="ECO:0000313" key="6">
    <source>
        <dbReference type="Proteomes" id="UP000035086"/>
    </source>
</evidence>
<dbReference type="PANTHER" id="PTHR43877:SF2">
    <property type="entry name" value="AMINOALKYLPHOSPHONATE N-ACETYLTRANSFERASE-RELATED"/>
    <property type="match status" value="1"/>
</dbReference>
<dbReference type="RefSeq" id="WP_039407506.1">
    <property type="nucleotide sequence ID" value="NZ_CP010310.2"/>
</dbReference>
<dbReference type="Proteomes" id="UP000254589">
    <property type="component" value="Unassembled WGS sequence"/>
</dbReference>
<accession>A0AAJ5D0H4</accession>
<keyword evidence="6" id="KW-1185">Reference proteome</keyword>
<evidence type="ECO:0000313" key="7">
    <source>
        <dbReference type="Proteomes" id="UP000254589"/>
    </source>
</evidence>
<dbReference type="Pfam" id="PF00583">
    <property type="entry name" value="Acetyltransf_1"/>
    <property type="match status" value="1"/>
</dbReference>
<evidence type="ECO:0000313" key="4">
    <source>
        <dbReference type="EMBL" id="AJC20740.1"/>
    </source>
</evidence>
<evidence type="ECO:0000313" key="5">
    <source>
        <dbReference type="EMBL" id="SUA90741.1"/>
    </source>
</evidence>
<dbReference type="CDD" id="cd04301">
    <property type="entry name" value="NAT_SF"/>
    <property type="match status" value="1"/>
</dbReference>
<reference evidence="5 7" key="3">
    <citation type="submission" date="2018-06" db="EMBL/GenBank/DDBJ databases">
        <authorList>
            <consortium name="Pathogen Informatics"/>
            <person name="Doyle S."/>
        </authorList>
    </citation>
    <scope>NUCLEOTIDE SEQUENCE [LARGE SCALE GENOMIC DNA]</scope>
    <source>
        <strain evidence="5 7">NCTC13159</strain>
    </source>
</reference>
<gene>
    <name evidence="5" type="ORF">NCTC13159_02227</name>
    <name evidence="4" type="ORF">RO07_10125</name>
</gene>
<dbReference type="Gene3D" id="3.40.630.30">
    <property type="match status" value="1"/>
</dbReference>
<dbReference type="InterPro" id="IPR016181">
    <property type="entry name" value="Acyl_CoA_acyltransferase"/>
</dbReference>
<dbReference type="PROSITE" id="PS51186">
    <property type="entry name" value="GNAT"/>
    <property type="match status" value="1"/>
</dbReference>
<sequence length="167" mass="18166">MRGPEIVLRPALATDIDALTSLLMQTYRTTWAPMLRPEVAATFASGERTRAYVQAQWSAFTVAVPRDDTAQVVGMVHVMGDFIDALHVAPDCQRQGIGALLLAHAEAGMQANGHALARLETDTFNTQSRAFYARHGYAEVATYPDEAWDSGFTTVLLTKSLAPGEAR</sequence>
<dbReference type="AlphaFoldDB" id="A0AAJ5D0H4"/>